<protein>
    <submittedName>
        <fullName evidence="2">Uncharacterized protein</fullName>
    </submittedName>
</protein>
<organism evidence="1 2">
    <name type="scientific">Ditylenchus dipsaci</name>
    <dbReference type="NCBI Taxonomy" id="166011"/>
    <lineage>
        <taxon>Eukaryota</taxon>
        <taxon>Metazoa</taxon>
        <taxon>Ecdysozoa</taxon>
        <taxon>Nematoda</taxon>
        <taxon>Chromadorea</taxon>
        <taxon>Rhabditida</taxon>
        <taxon>Tylenchina</taxon>
        <taxon>Tylenchomorpha</taxon>
        <taxon>Sphaerularioidea</taxon>
        <taxon>Anguinidae</taxon>
        <taxon>Anguininae</taxon>
        <taxon>Ditylenchus</taxon>
    </lineage>
</organism>
<dbReference type="WBParaSite" id="jg10730">
    <property type="protein sequence ID" value="jg10730"/>
    <property type="gene ID" value="jg10730"/>
</dbReference>
<proteinExistence type="predicted"/>
<dbReference type="AlphaFoldDB" id="A0A915CN28"/>
<evidence type="ECO:0000313" key="2">
    <source>
        <dbReference type="WBParaSite" id="jg10730"/>
    </source>
</evidence>
<reference evidence="2" key="1">
    <citation type="submission" date="2022-11" db="UniProtKB">
        <authorList>
            <consortium name="WormBaseParasite"/>
        </authorList>
    </citation>
    <scope>IDENTIFICATION</scope>
</reference>
<evidence type="ECO:0000313" key="1">
    <source>
        <dbReference type="Proteomes" id="UP000887574"/>
    </source>
</evidence>
<name>A0A915CN28_9BILA</name>
<accession>A0A915CN28</accession>
<keyword evidence="1" id="KW-1185">Reference proteome</keyword>
<sequence length="76" mass="8196">MEAALPGAPTTPAAATAAKEFAIGTTILQQPEGHLRRQQRQPPLEQVDRQTATANLETSGVLPQQIYLSKKSWATN</sequence>
<dbReference type="Proteomes" id="UP000887574">
    <property type="component" value="Unplaced"/>
</dbReference>